<keyword evidence="3" id="KW-0804">Transcription</keyword>
<feature type="transmembrane region" description="Helical" evidence="4">
    <location>
        <begin position="207"/>
        <end position="226"/>
    </location>
</feature>
<evidence type="ECO:0000256" key="3">
    <source>
        <dbReference type="ARBA" id="ARBA00023163"/>
    </source>
</evidence>
<dbReference type="InterPro" id="IPR009057">
    <property type="entry name" value="Homeodomain-like_sf"/>
</dbReference>
<accession>A0A6N4QJG5</accession>
<dbReference type="EMBL" id="RQGM01000016">
    <property type="protein sequence ID" value="TGL87490.1"/>
    <property type="molecule type" value="Genomic_DNA"/>
</dbReference>
<feature type="transmembrane region" description="Helical" evidence="4">
    <location>
        <begin position="97"/>
        <end position="115"/>
    </location>
</feature>
<dbReference type="GO" id="GO:0003700">
    <property type="term" value="F:DNA-binding transcription factor activity"/>
    <property type="evidence" value="ECO:0007669"/>
    <property type="project" value="InterPro"/>
</dbReference>
<dbReference type="Gene3D" id="1.10.10.60">
    <property type="entry name" value="Homeodomain-like"/>
    <property type="match status" value="1"/>
</dbReference>
<dbReference type="PROSITE" id="PS01124">
    <property type="entry name" value="HTH_ARAC_FAMILY_2"/>
    <property type="match status" value="1"/>
</dbReference>
<evidence type="ECO:0000259" key="5">
    <source>
        <dbReference type="PROSITE" id="PS01124"/>
    </source>
</evidence>
<protein>
    <submittedName>
        <fullName evidence="6">AraC family transcriptional regulator</fullName>
    </submittedName>
</protein>
<dbReference type="PANTHER" id="PTHR43280">
    <property type="entry name" value="ARAC-FAMILY TRANSCRIPTIONAL REGULATOR"/>
    <property type="match status" value="1"/>
</dbReference>
<organism evidence="6 7">
    <name type="scientific">Leptospira yasudae</name>
    <dbReference type="NCBI Taxonomy" id="2202201"/>
    <lineage>
        <taxon>Bacteria</taxon>
        <taxon>Pseudomonadati</taxon>
        <taxon>Spirochaetota</taxon>
        <taxon>Spirochaetia</taxon>
        <taxon>Leptospirales</taxon>
        <taxon>Leptospiraceae</taxon>
        <taxon>Leptospira</taxon>
    </lineage>
</organism>
<proteinExistence type="predicted"/>
<feature type="transmembrane region" description="Helical" evidence="4">
    <location>
        <begin position="178"/>
        <end position="201"/>
    </location>
</feature>
<evidence type="ECO:0000256" key="4">
    <source>
        <dbReference type="SAM" id="Phobius"/>
    </source>
</evidence>
<evidence type="ECO:0000313" key="7">
    <source>
        <dbReference type="Proteomes" id="UP000297613"/>
    </source>
</evidence>
<feature type="domain" description="HTH araC/xylS-type" evidence="5">
    <location>
        <begin position="257"/>
        <end position="358"/>
    </location>
</feature>
<dbReference type="RefSeq" id="WP_135569538.1">
    <property type="nucleotide sequence ID" value="NZ_RQGK01000017.1"/>
</dbReference>
<keyword evidence="1" id="KW-0805">Transcription regulation</keyword>
<feature type="transmembrane region" description="Helical" evidence="4">
    <location>
        <begin position="6"/>
        <end position="26"/>
    </location>
</feature>
<name>A0A6N4QJG5_9LEPT</name>
<dbReference type="PRINTS" id="PR00032">
    <property type="entry name" value="HTHARAC"/>
</dbReference>
<evidence type="ECO:0000313" key="6">
    <source>
        <dbReference type="EMBL" id="TGL87490.1"/>
    </source>
</evidence>
<dbReference type="AlphaFoldDB" id="A0A6N4QJG5"/>
<keyword evidence="4" id="KW-0472">Membrane</keyword>
<dbReference type="SUPFAM" id="SSF46689">
    <property type="entry name" value="Homeodomain-like"/>
    <property type="match status" value="1"/>
</dbReference>
<keyword evidence="4" id="KW-1133">Transmembrane helix</keyword>
<dbReference type="Pfam" id="PF12833">
    <property type="entry name" value="HTH_18"/>
    <property type="match status" value="1"/>
</dbReference>
<feature type="transmembrane region" description="Helical" evidence="4">
    <location>
        <begin position="35"/>
        <end position="57"/>
    </location>
</feature>
<keyword evidence="2" id="KW-0238">DNA-binding</keyword>
<dbReference type="PROSITE" id="PS00041">
    <property type="entry name" value="HTH_ARAC_FAMILY_1"/>
    <property type="match status" value="1"/>
</dbReference>
<dbReference type="InterPro" id="IPR018062">
    <property type="entry name" value="HTH_AraC-typ_CS"/>
</dbReference>
<evidence type="ECO:0000256" key="1">
    <source>
        <dbReference type="ARBA" id="ARBA00023015"/>
    </source>
</evidence>
<feature type="transmembrane region" description="Helical" evidence="4">
    <location>
        <begin position="135"/>
        <end position="158"/>
    </location>
</feature>
<dbReference type="InterPro" id="IPR018060">
    <property type="entry name" value="HTH_AraC"/>
</dbReference>
<dbReference type="GO" id="GO:0043565">
    <property type="term" value="F:sequence-specific DNA binding"/>
    <property type="evidence" value="ECO:0007669"/>
    <property type="project" value="InterPro"/>
</dbReference>
<dbReference type="Proteomes" id="UP000297613">
    <property type="component" value="Unassembled WGS sequence"/>
</dbReference>
<sequence length="362" mass="40857">MIGLNLGTFAIMGGLIQSVLLAFFFFRSDRFGGRALLLGWAFLLLSVLFSLGLAFQTGFVLEFPHLSRVGHPLSALAAPLFALALQKYFGYPKERRIWILFFFSVPVLILLYSIPHYAMGWDEKLKYVLEDRASPHLECVVIGAVTLCFNLAVFLRVYYRLGVLGEEFSGPSFQELHVFRRFVSICILLLAVSVCLFFTFPGLRSETVSTAALSIWVIVFAWFRVYSENAAERSEDTEGAKYKKAYLSEESVTNHGKRIFQILNEQRPFLDSDFDLGTLSTSLGISVHTTSQVIGRYFGKGFLELCREFKVAEAEKLLQTTDLPVLRVGLDAGFNSKTAFLRAFKEEKGMTPSEFREKQKGD</sequence>
<comment type="caution">
    <text evidence="6">The sequence shown here is derived from an EMBL/GenBank/DDBJ whole genome shotgun (WGS) entry which is preliminary data.</text>
</comment>
<dbReference type="PANTHER" id="PTHR43280:SF29">
    <property type="entry name" value="ARAC-FAMILY TRANSCRIPTIONAL REGULATOR"/>
    <property type="match status" value="1"/>
</dbReference>
<gene>
    <name evidence="6" type="ORF">EHQ83_04735</name>
</gene>
<keyword evidence="4" id="KW-0812">Transmembrane</keyword>
<dbReference type="SMART" id="SM00342">
    <property type="entry name" value="HTH_ARAC"/>
    <property type="match status" value="1"/>
</dbReference>
<dbReference type="InterPro" id="IPR020449">
    <property type="entry name" value="Tscrpt_reg_AraC-type_HTH"/>
</dbReference>
<feature type="transmembrane region" description="Helical" evidence="4">
    <location>
        <begin position="69"/>
        <end position="85"/>
    </location>
</feature>
<reference evidence="6 7" key="1">
    <citation type="journal article" date="2019" name="PLoS Negl. Trop. Dis.">
        <title>Revisiting the worldwide diversity of Leptospira species in the environment.</title>
        <authorList>
            <person name="Vincent A.T."/>
            <person name="Schiettekatte O."/>
            <person name="Bourhy P."/>
            <person name="Veyrier F.J."/>
            <person name="Picardeau M."/>
        </authorList>
    </citation>
    <scope>NUCLEOTIDE SEQUENCE [LARGE SCALE GENOMIC DNA]</scope>
    <source>
        <strain evidence="6 7">201702445</strain>
    </source>
</reference>
<evidence type="ECO:0000256" key="2">
    <source>
        <dbReference type="ARBA" id="ARBA00023125"/>
    </source>
</evidence>